<feature type="chain" id="PRO_5032752863" description="dolichyl-phosphate-mannose--protein mannosyltransferase" evidence="14">
    <location>
        <begin position="17"/>
        <end position="612"/>
    </location>
</feature>
<evidence type="ECO:0000256" key="4">
    <source>
        <dbReference type="ARBA" id="ARBA00007882"/>
    </source>
</evidence>
<evidence type="ECO:0000256" key="14">
    <source>
        <dbReference type="SAM" id="SignalP"/>
    </source>
</evidence>
<evidence type="ECO:0000313" key="17">
    <source>
        <dbReference type="Proteomes" id="UP000664859"/>
    </source>
</evidence>
<dbReference type="Pfam" id="PF08409">
    <property type="entry name" value="TMTC_DUF1736"/>
    <property type="match status" value="1"/>
</dbReference>
<comment type="pathway">
    <text evidence="3">Protein modification; protein glycosylation.</text>
</comment>
<name>A0A836CIX5_9STRA</name>
<keyword evidence="6" id="KW-0808">Transferase</keyword>
<keyword evidence="14" id="KW-0732">Signal</keyword>
<feature type="signal peptide" evidence="14">
    <location>
        <begin position="1"/>
        <end position="16"/>
    </location>
</feature>
<organism evidence="16 17">
    <name type="scientific">Tribonema minus</name>
    <dbReference type="NCBI Taxonomy" id="303371"/>
    <lineage>
        <taxon>Eukaryota</taxon>
        <taxon>Sar</taxon>
        <taxon>Stramenopiles</taxon>
        <taxon>Ochrophyta</taxon>
        <taxon>PX clade</taxon>
        <taxon>Xanthophyceae</taxon>
        <taxon>Tribonematales</taxon>
        <taxon>Tribonemataceae</taxon>
        <taxon>Tribonema</taxon>
    </lineage>
</organism>
<dbReference type="EC" id="2.4.1.109" evidence="5"/>
<evidence type="ECO:0000256" key="5">
    <source>
        <dbReference type="ARBA" id="ARBA00012839"/>
    </source>
</evidence>
<dbReference type="SUPFAM" id="SSF48452">
    <property type="entry name" value="TPR-like"/>
    <property type="match status" value="1"/>
</dbReference>
<proteinExistence type="inferred from homology"/>
<comment type="subcellular location">
    <subcellularLocation>
        <location evidence="2">Endoplasmic reticulum</location>
    </subcellularLocation>
    <subcellularLocation>
        <location evidence="1">Membrane</location>
        <topology evidence="1">Multi-pass membrane protein</topology>
    </subcellularLocation>
</comment>
<dbReference type="AlphaFoldDB" id="A0A836CIX5"/>
<evidence type="ECO:0000259" key="15">
    <source>
        <dbReference type="Pfam" id="PF08409"/>
    </source>
</evidence>
<dbReference type="GO" id="GO:0005783">
    <property type="term" value="C:endoplasmic reticulum"/>
    <property type="evidence" value="ECO:0007669"/>
    <property type="project" value="UniProtKB-SubCell"/>
</dbReference>
<dbReference type="Pfam" id="PF13181">
    <property type="entry name" value="TPR_8"/>
    <property type="match status" value="1"/>
</dbReference>
<accession>A0A836CIX5</accession>
<feature type="domain" description="DUF1736" evidence="15">
    <location>
        <begin position="102"/>
        <end position="166"/>
    </location>
</feature>
<dbReference type="InterPro" id="IPR052346">
    <property type="entry name" value="O-mannosyl-transferase_TMTC"/>
</dbReference>
<evidence type="ECO:0000256" key="12">
    <source>
        <dbReference type="ARBA" id="ARBA00023136"/>
    </source>
</evidence>
<dbReference type="PANTHER" id="PTHR44227">
    <property type="match status" value="1"/>
</dbReference>
<keyword evidence="17" id="KW-1185">Reference proteome</keyword>
<keyword evidence="10" id="KW-0256">Endoplasmic reticulum</keyword>
<evidence type="ECO:0000256" key="7">
    <source>
        <dbReference type="ARBA" id="ARBA00022692"/>
    </source>
</evidence>
<dbReference type="UniPathway" id="UPA00378"/>
<evidence type="ECO:0000256" key="6">
    <source>
        <dbReference type="ARBA" id="ARBA00022679"/>
    </source>
</evidence>
<keyword evidence="7" id="KW-0812">Transmembrane</keyword>
<gene>
    <name evidence="16" type="ORF">JKP88DRAFT_308400</name>
</gene>
<evidence type="ECO:0000256" key="13">
    <source>
        <dbReference type="SAM" id="MobiDB-lite"/>
    </source>
</evidence>
<dbReference type="EMBL" id="JAFCMP010000100">
    <property type="protein sequence ID" value="KAG5186953.1"/>
    <property type="molecule type" value="Genomic_DNA"/>
</dbReference>
<evidence type="ECO:0000256" key="3">
    <source>
        <dbReference type="ARBA" id="ARBA00004922"/>
    </source>
</evidence>
<keyword evidence="8" id="KW-0677">Repeat</keyword>
<dbReference type="InterPro" id="IPR013618">
    <property type="entry name" value="TMTC_DUF1736"/>
</dbReference>
<evidence type="ECO:0000256" key="9">
    <source>
        <dbReference type="ARBA" id="ARBA00022803"/>
    </source>
</evidence>
<dbReference type="OrthoDB" id="66906at2759"/>
<keyword evidence="11" id="KW-1133">Transmembrane helix</keyword>
<keyword evidence="12" id="KW-0472">Membrane</keyword>
<sequence>MRHAAALLLGLCAAACKETGVTVFGVMAAWEGIYLLGRYWYPRKAKLKLWERARTAVQIAYQTEGLSPLFRMGSAVMAAAAVVIGHIWLHAGAPVREWGILENDIAIASSRLERTLSYAFTHWMYAWKLLWPFRLSYDWGYSCIPHVVSPLDWRNLGPLALYTALIAATLKGLASGNAPLLRSLSLLLIPFLPAAQVAFPIGTVLAERLLYVPSLGACALIAGLCCGSFSPPQTSKHARDGGGGGKLSNGARNNFNKKKLAGSRDFGTPRACIAGALEVCPHGIKSLNNLAMTLLTPEGAGRAGELLDRALELYPRFGAAAYNRALAYSLEGGYLAADLWFERAASLDPDNAKVPLYHGYGKLTHLLPQAQRLANQSDAPQHQRDVAALRAQTLLAHATALIDKALQMGVTLPLGPFAKAQALVQAGDNAAAVEWFARAIDINAQLVEQGADNELRHEGCLGLGLAACRANDEATKPALTAFFFAAVATVARARLFAHAAALFPDDGALLTNYGGTLDRLGRHAHAQRVLRRALTLLPRSAAALNNLGWSLESSGDWEGARRHYERAKAALSDGGGGGGGGGARAQIEANMRSVEAKLARAGTAAAAAAAAP</sequence>
<keyword evidence="9" id="KW-0802">TPR repeat</keyword>
<dbReference type="SMART" id="SM00028">
    <property type="entry name" value="TPR"/>
    <property type="match status" value="4"/>
</dbReference>
<reference evidence="16" key="1">
    <citation type="submission" date="2021-02" db="EMBL/GenBank/DDBJ databases">
        <title>First Annotated Genome of the Yellow-green Alga Tribonema minus.</title>
        <authorList>
            <person name="Mahan K.M."/>
        </authorList>
    </citation>
    <scope>NUCLEOTIDE SEQUENCE</scope>
    <source>
        <strain evidence="16">UTEX B ZZ1240</strain>
    </source>
</reference>
<dbReference type="PANTHER" id="PTHR44227:SF3">
    <property type="entry name" value="PROTEIN O-MANNOSYL-TRANSFERASE TMTC4"/>
    <property type="match status" value="1"/>
</dbReference>
<protein>
    <recommendedName>
        <fullName evidence="5">dolichyl-phosphate-mannose--protein mannosyltransferase</fullName>
        <ecNumber evidence="5">2.4.1.109</ecNumber>
    </recommendedName>
</protein>
<evidence type="ECO:0000256" key="11">
    <source>
        <dbReference type="ARBA" id="ARBA00022989"/>
    </source>
</evidence>
<evidence type="ECO:0000256" key="8">
    <source>
        <dbReference type="ARBA" id="ARBA00022737"/>
    </source>
</evidence>
<dbReference type="Gene3D" id="1.25.40.10">
    <property type="entry name" value="Tetratricopeptide repeat domain"/>
    <property type="match status" value="2"/>
</dbReference>
<comment type="similarity">
    <text evidence="4">Belongs to the TMTC family.</text>
</comment>
<dbReference type="Proteomes" id="UP000664859">
    <property type="component" value="Unassembled WGS sequence"/>
</dbReference>
<dbReference type="GO" id="GO:0016020">
    <property type="term" value="C:membrane"/>
    <property type="evidence" value="ECO:0007669"/>
    <property type="project" value="UniProtKB-SubCell"/>
</dbReference>
<evidence type="ECO:0000256" key="2">
    <source>
        <dbReference type="ARBA" id="ARBA00004240"/>
    </source>
</evidence>
<dbReference type="GO" id="GO:0004169">
    <property type="term" value="F:dolichyl-phosphate-mannose-protein mannosyltransferase activity"/>
    <property type="evidence" value="ECO:0007669"/>
    <property type="project" value="UniProtKB-EC"/>
</dbReference>
<evidence type="ECO:0000313" key="16">
    <source>
        <dbReference type="EMBL" id="KAG5186953.1"/>
    </source>
</evidence>
<comment type="caution">
    <text evidence="16">The sequence shown here is derived from an EMBL/GenBank/DDBJ whole genome shotgun (WGS) entry which is preliminary data.</text>
</comment>
<feature type="region of interest" description="Disordered" evidence="13">
    <location>
        <begin position="236"/>
        <end position="262"/>
    </location>
</feature>
<evidence type="ECO:0000256" key="10">
    <source>
        <dbReference type="ARBA" id="ARBA00022824"/>
    </source>
</evidence>
<dbReference type="InterPro" id="IPR019734">
    <property type="entry name" value="TPR_rpt"/>
</dbReference>
<dbReference type="InterPro" id="IPR011990">
    <property type="entry name" value="TPR-like_helical_dom_sf"/>
</dbReference>
<evidence type="ECO:0000256" key="1">
    <source>
        <dbReference type="ARBA" id="ARBA00004141"/>
    </source>
</evidence>